<name>A0A926JUQ9_9FLAO</name>
<dbReference type="PROSITE" id="PS51257">
    <property type="entry name" value="PROKAR_LIPOPROTEIN"/>
    <property type="match status" value="1"/>
</dbReference>
<dbReference type="AlphaFoldDB" id="A0A926JUQ9"/>
<evidence type="ECO:0000313" key="3">
    <source>
        <dbReference type="EMBL" id="MBC9797669.1"/>
    </source>
</evidence>
<dbReference type="InterPro" id="IPR038670">
    <property type="entry name" value="HslJ-like_sf"/>
</dbReference>
<evidence type="ECO:0000313" key="4">
    <source>
        <dbReference type="Proteomes" id="UP000653730"/>
    </source>
</evidence>
<feature type="signal peptide" evidence="1">
    <location>
        <begin position="1"/>
        <end position="23"/>
    </location>
</feature>
<dbReference type="InterPro" id="IPR053147">
    <property type="entry name" value="Hsp_HslJ-like"/>
</dbReference>
<comment type="caution">
    <text evidence="3">The sequence shown here is derived from an EMBL/GenBank/DDBJ whole genome shotgun (WGS) entry which is preliminary data.</text>
</comment>
<gene>
    <name evidence="3" type="ORF">IBL28_16985</name>
</gene>
<evidence type="ECO:0000259" key="2">
    <source>
        <dbReference type="Pfam" id="PF03724"/>
    </source>
</evidence>
<dbReference type="EMBL" id="JACVDC010000067">
    <property type="protein sequence ID" value="MBC9797669.1"/>
    <property type="molecule type" value="Genomic_DNA"/>
</dbReference>
<keyword evidence="1" id="KW-0732">Signal</keyword>
<protein>
    <submittedName>
        <fullName evidence="3">META domain-containing protein</fullName>
    </submittedName>
</protein>
<keyword evidence="4" id="KW-1185">Reference proteome</keyword>
<dbReference type="PANTHER" id="PTHR35535">
    <property type="entry name" value="HEAT SHOCK PROTEIN HSLJ"/>
    <property type="match status" value="1"/>
</dbReference>
<dbReference type="Proteomes" id="UP000653730">
    <property type="component" value="Unassembled WGS sequence"/>
</dbReference>
<feature type="domain" description="DUF306" evidence="2">
    <location>
        <begin position="31"/>
        <end position="140"/>
    </location>
</feature>
<proteinExistence type="predicted"/>
<dbReference type="Pfam" id="PF03724">
    <property type="entry name" value="META"/>
    <property type="match status" value="1"/>
</dbReference>
<sequence>MKKLALFLSGVLCTSMVILSCNTAPKTDPFAALTSNTWMLETMEGKEVDSTSFARGVPYLDFDAEEMHVSGFAGCNRVTGGFAVEDKNGINLDKLATTFMACAGVDGEAGFLSVLRTVTNFEIEEKTLKFLSEEGEVMTFVPREE</sequence>
<dbReference type="Gene3D" id="2.40.128.270">
    <property type="match status" value="1"/>
</dbReference>
<organism evidence="3 4">
    <name type="scientific">Sinomicrobium weinanense</name>
    <dbReference type="NCBI Taxonomy" id="2842200"/>
    <lineage>
        <taxon>Bacteria</taxon>
        <taxon>Pseudomonadati</taxon>
        <taxon>Bacteroidota</taxon>
        <taxon>Flavobacteriia</taxon>
        <taxon>Flavobacteriales</taxon>
        <taxon>Flavobacteriaceae</taxon>
        <taxon>Sinomicrobium</taxon>
    </lineage>
</organism>
<feature type="chain" id="PRO_5037572094" evidence="1">
    <location>
        <begin position="24"/>
        <end position="145"/>
    </location>
</feature>
<dbReference type="PANTHER" id="PTHR35535:SF2">
    <property type="entry name" value="DUF306 DOMAIN-CONTAINING PROTEIN"/>
    <property type="match status" value="1"/>
</dbReference>
<reference evidence="3 4" key="1">
    <citation type="submission" date="2020-09" db="EMBL/GenBank/DDBJ databases">
        <title>Sinomicrobium weinanense sp. nov., a halophilic bacteria isolated from saline-alkali soil.</title>
        <authorList>
            <person name="Wu P."/>
            <person name="Ren H."/>
            <person name="Mei Y."/>
            <person name="Liang Y."/>
            <person name="Chen Z."/>
        </authorList>
    </citation>
    <scope>NUCLEOTIDE SEQUENCE [LARGE SCALE GENOMIC DNA]</scope>
    <source>
        <strain evidence="3 4">FJxs</strain>
    </source>
</reference>
<accession>A0A926JUQ9</accession>
<evidence type="ECO:0000256" key="1">
    <source>
        <dbReference type="SAM" id="SignalP"/>
    </source>
</evidence>
<dbReference type="InterPro" id="IPR005184">
    <property type="entry name" value="DUF306_Meta_HslJ"/>
</dbReference>
<dbReference type="RefSeq" id="WP_187966802.1">
    <property type="nucleotide sequence ID" value="NZ_JACVDC010000067.1"/>
</dbReference>